<proteinExistence type="predicted"/>
<evidence type="ECO:0000313" key="2">
    <source>
        <dbReference type="Proteomes" id="UP001054811"/>
    </source>
</evidence>
<organism evidence="1 2">
    <name type="scientific">Microbacterium elymi</name>
    <dbReference type="NCBI Taxonomy" id="2909587"/>
    <lineage>
        <taxon>Bacteria</taxon>
        <taxon>Bacillati</taxon>
        <taxon>Actinomycetota</taxon>
        <taxon>Actinomycetes</taxon>
        <taxon>Micrococcales</taxon>
        <taxon>Microbacteriaceae</taxon>
        <taxon>Microbacterium</taxon>
    </lineage>
</organism>
<accession>A0ABY5NIK6</accession>
<dbReference type="Proteomes" id="UP001054811">
    <property type="component" value="Chromosome"/>
</dbReference>
<gene>
    <name evidence="1" type="ORF">L2X98_32315</name>
</gene>
<protein>
    <submittedName>
        <fullName evidence="1">Uncharacterized protein</fullName>
    </submittedName>
</protein>
<dbReference type="RefSeq" id="WP_259611556.1">
    <property type="nucleotide sequence ID" value="NZ_CP091139.2"/>
</dbReference>
<sequence length="56" mass="6270">MADTSDERALARRLAGLEPHRLARLLRERGVSPATSWDDCFDAAEGCWMPRPSTAR</sequence>
<keyword evidence="2" id="KW-1185">Reference proteome</keyword>
<dbReference type="EMBL" id="CP091139">
    <property type="protein sequence ID" value="UUT35014.1"/>
    <property type="molecule type" value="Genomic_DNA"/>
</dbReference>
<evidence type="ECO:0000313" key="1">
    <source>
        <dbReference type="EMBL" id="UUT35014.1"/>
    </source>
</evidence>
<reference evidence="1" key="1">
    <citation type="submission" date="2022-01" db="EMBL/GenBank/DDBJ databases">
        <title>Microbacterium eymi and Microbacterium rhizovicinus sp. nov., isolated from the rhizospheric soil of Elymus tsukushiensis, a plant native to the Dokdo Islands, Republic of Korea.</title>
        <authorList>
            <person name="Hwang Y.J."/>
        </authorList>
    </citation>
    <scope>NUCLEOTIDE SEQUENCE</scope>
    <source>
        <strain evidence="1">KUDC0405</strain>
    </source>
</reference>
<name>A0ABY5NIK6_9MICO</name>